<accession>A0A0B6ZAL6</accession>
<dbReference type="AlphaFoldDB" id="A0A0B6ZAL6"/>
<name>A0A0B6ZAL6_9EUPU</name>
<evidence type="ECO:0000256" key="10">
    <source>
        <dbReference type="ARBA" id="ARBA00045449"/>
    </source>
</evidence>
<proteinExistence type="predicted"/>
<evidence type="ECO:0000256" key="3">
    <source>
        <dbReference type="ARBA" id="ARBA00014066"/>
    </source>
</evidence>
<gene>
    <name evidence="12" type="primary">ORF54966</name>
</gene>
<dbReference type="PANTHER" id="PTHR31638:SF3">
    <property type="entry name" value="DAZ-ASSOCIATED PROTEIN 2"/>
    <property type="match status" value="1"/>
</dbReference>
<evidence type="ECO:0000256" key="5">
    <source>
        <dbReference type="ARBA" id="ARBA00022553"/>
    </source>
</evidence>
<feature type="compositionally biased region" description="Polar residues" evidence="11">
    <location>
        <begin position="18"/>
        <end position="34"/>
    </location>
</feature>
<evidence type="ECO:0000256" key="11">
    <source>
        <dbReference type="SAM" id="MobiDB-lite"/>
    </source>
</evidence>
<feature type="region of interest" description="Disordered" evidence="11">
    <location>
        <begin position="1"/>
        <end position="64"/>
    </location>
</feature>
<keyword evidence="4" id="KW-0963">Cytoplasm</keyword>
<evidence type="ECO:0000256" key="9">
    <source>
        <dbReference type="ARBA" id="ARBA00034352"/>
    </source>
</evidence>
<dbReference type="InterPro" id="IPR022730">
    <property type="entry name" value="DAZ_assoc-2"/>
</dbReference>
<keyword evidence="7" id="KW-0539">Nucleus</keyword>
<dbReference type="GO" id="GO:0010494">
    <property type="term" value="C:cytoplasmic stress granule"/>
    <property type="evidence" value="ECO:0007669"/>
    <property type="project" value="UniProtKB-SubCell"/>
</dbReference>
<comment type="subcellular location">
    <subcellularLocation>
        <location evidence="1">Cytoplasm</location>
        <location evidence="1">Stress granule</location>
    </subcellularLocation>
    <subcellularLocation>
        <location evidence="2">Nucleus speckle</location>
    </subcellularLocation>
</comment>
<dbReference type="PANTHER" id="PTHR31638">
    <property type="entry name" value="DAZ-ASSOCIATED PROTEIN 2"/>
    <property type="match status" value="1"/>
</dbReference>
<protein>
    <recommendedName>
        <fullName evidence="3">DAZ-associated protein 2</fullName>
    </recommendedName>
    <alternativeName>
        <fullName evidence="8">Deleted in azoospermia-associated protein 2</fullName>
    </alternativeName>
    <alternativeName>
        <fullName evidence="9">Proline-rich transcript in brain protein</fullName>
    </alternativeName>
</protein>
<evidence type="ECO:0000256" key="1">
    <source>
        <dbReference type="ARBA" id="ARBA00004210"/>
    </source>
</evidence>
<evidence type="ECO:0000256" key="7">
    <source>
        <dbReference type="ARBA" id="ARBA00023242"/>
    </source>
</evidence>
<evidence type="ECO:0000256" key="2">
    <source>
        <dbReference type="ARBA" id="ARBA00004324"/>
    </source>
</evidence>
<comment type="function">
    <text evidence="10">In unstressed cells, promotes SIAH1-mediated polyubiquitination and degradation of the serine/threonine-protein kinase HIPK2, probably by acting as a loading factor that potentiates complex formation between HIPK2 and ubiquitin ligase SIAH1. In response to DNA damage, localizes to the nucleus following phosphorylation by HIPK2 and modulates the expression of a subset of TP53/p53 target genes by binding to TP53 at target gene promoters. This limits the expression of a number of cell death-mediating TP53 target genes, reducing DNA damage-induced cell death. Enhances the binding of transcription factor TCF7L2/TCF4, a Wnt signaling pathway effector, to the promoters of target genes. Plays a role in stress granule formation.</text>
</comment>
<evidence type="ECO:0000313" key="12">
    <source>
        <dbReference type="EMBL" id="CEK65422.1"/>
    </source>
</evidence>
<organism evidence="12">
    <name type="scientific">Arion vulgaris</name>
    <dbReference type="NCBI Taxonomy" id="1028688"/>
    <lineage>
        <taxon>Eukaryota</taxon>
        <taxon>Metazoa</taxon>
        <taxon>Spiralia</taxon>
        <taxon>Lophotrochozoa</taxon>
        <taxon>Mollusca</taxon>
        <taxon>Gastropoda</taxon>
        <taxon>Heterobranchia</taxon>
        <taxon>Euthyneura</taxon>
        <taxon>Panpulmonata</taxon>
        <taxon>Eupulmonata</taxon>
        <taxon>Stylommatophora</taxon>
        <taxon>Helicina</taxon>
        <taxon>Arionoidea</taxon>
        <taxon>Arionidae</taxon>
        <taxon>Arion</taxon>
    </lineage>
</organism>
<evidence type="ECO:0000256" key="8">
    <source>
        <dbReference type="ARBA" id="ARBA00032174"/>
    </source>
</evidence>
<evidence type="ECO:0000256" key="6">
    <source>
        <dbReference type="ARBA" id="ARBA00022843"/>
    </source>
</evidence>
<dbReference type="GO" id="GO:0016607">
    <property type="term" value="C:nuclear speck"/>
    <property type="evidence" value="ECO:0007669"/>
    <property type="project" value="UniProtKB-SubCell"/>
</dbReference>
<evidence type="ECO:0000256" key="4">
    <source>
        <dbReference type="ARBA" id="ARBA00022490"/>
    </source>
</evidence>
<reference evidence="12" key="1">
    <citation type="submission" date="2014-12" db="EMBL/GenBank/DDBJ databases">
        <title>Insight into the proteome of Arion vulgaris.</title>
        <authorList>
            <person name="Aradska J."/>
            <person name="Bulat T."/>
            <person name="Smidak R."/>
            <person name="Sarate P."/>
            <person name="Gangsoo J."/>
            <person name="Sialana F."/>
            <person name="Bilban M."/>
            <person name="Lubec G."/>
        </authorList>
    </citation>
    <scope>NUCLEOTIDE SEQUENCE</scope>
    <source>
        <tissue evidence="12">Skin</tissue>
    </source>
</reference>
<dbReference type="EMBL" id="HACG01018557">
    <property type="protein sequence ID" value="CEK65422.1"/>
    <property type="molecule type" value="Transcribed_RNA"/>
</dbReference>
<sequence>MSYPKDPYYEKPPLGGNSYYSNTQQMVPPTSGQQLPPEYHNAPPAYNGAPPPYSSVPSTMPGAVGHQYQSSQFAYNTGMPPQAQHYPPNNMVNSAPPPYASYGHPTYNPGYPVQQGFVYAAPPTAAAHFDSGARFDGIATHNIPPPPPGCAPNAAQLAVAQGGTVVATQKKAGWFSGSGGGVSLW</sequence>
<keyword evidence="6" id="KW-0832">Ubl conjugation</keyword>
<keyword evidence="5" id="KW-0597">Phosphoprotein</keyword>
<dbReference type="Pfam" id="PF11029">
    <property type="entry name" value="DAZAP2"/>
    <property type="match status" value="1"/>
</dbReference>